<evidence type="ECO:0000313" key="1">
    <source>
        <dbReference type="EMBL" id="KKM70676.1"/>
    </source>
</evidence>
<dbReference type="AlphaFoldDB" id="A0A0F9K7M3"/>
<comment type="caution">
    <text evidence="1">The sequence shown here is derived from an EMBL/GenBank/DDBJ whole genome shotgun (WGS) entry which is preliminary data.</text>
</comment>
<proteinExistence type="predicted"/>
<dbReference type="EMBL" id="LAZR01009771">
    <property type="protein sequence ID" value="KKM70676.1"/>
    <property type="molecule type" value="Genomic_DNA"/>
</dbReference>
<reference evidence="1" key="1">
    <citation type="journal article" date="2015" name="Nature">
        <title>Complex archaea that bridge the gap between prokaryotes and eukaryotes.</title>
        <authorList>
            <person name="Spang A."/>
            <person name="Saw J.H."/>
            <person name="Jorgensen S.L."/>
            <person name="Zaremba-Niedzwiedzka K."/>
            <person name="Martijn J."/>
            <person name="Lind A.E."/>
            <person name="van Eijk R."/>
            <person name="Schleper C."/>
            <person name="Guy L."/>
            <person name="Ettema T.J."/>
        </authorList>
    </citation>
    <scope>NUCLEOTIDE SEQUENCE</scope>
</reference>
<organism evidence="1">
    <name type="scientific">marine sediment metagenome</name>
    <dbReference type="NCBI Taxonomy" id="412755"/>
    <lineage>
        <taxon>unclassified sequences</taxon>
        <taxon>metagenomes</taxon>
        <taxon>ecological metagenomes</taxon>
    </lineage>
</organism>
<sequence>MSNAEVIRILNDLVGNLDLSFKQREALSWAIAKLTK</sequence>
<gene>
    <name evidence="1" type="ORF">LCGC14_1438290</name>
</gene>
<name>A0A0F9K7M3_9ZZZZ</name>
<protein>
    <submittedName>
        <fullName evidence="1">Uncharacterized protein</fullName>
    </submittedName>
</protein>
<accession>A0A0F9K7M3</accession>